<evidence type="ECO:0000256" key="1">
    <source>
        <dbReference type="SAM" id="Phobius"/>
    </source>
</evidence>
<feature type="transmembrane region" description="Helical" evidence="1">
    <location>
        <begin position="158"/>
        <end position="177"/>
    </location>
</feature>
<evidence type="ECO:0000259" key="2">
    <source>
        <dbReference type="Pfam" id="PF20580"/>
    </source>
</evidence>
<dbReference type="AlphaFoldDB" id="A0A382C9W1"/>
<feature type="transmembrane region" description="Helical" evidence="1">
    <location>
        <begin position="98"/>
        <end position="114"/>
    </location>
</feature>
<reference evidence="4" key="1">
    <citation type="submission" date="2018-05" db="EMBL/GenBank/DDBJ databases">
        <authorList>
            <person name="Lanie J.A."/>
            <person name="Ng W.-L."/>
            <person name="Kazmierczak K.M."/>
            <person name="Andrzejewski T.M."/>
            <person name="Davidsen T.M."/>
            <person name="Wayne K.J."/>
            <person name="Tettelin H."/>
            <person name="Glass J.I."/>
            <person name="Rusch D."/>
            <person name="Podicherti R."/>
            <person name="Tsui H.-C.T."/>
            <person name="Winkler M.E."/>
        </authorList>
    </citation>
    <scope>NUCLEOTIDE SEQUENCE</scope>
</reference>
<feature type="transmembrane region" description="Helical" evidence="1">
    <location>
        <begin position="360"/>
        <end position="383"/>
    </location>
</feature>
<keyword evidence="1" id="KW-0472">Membrane</keyword>
<keyword evidence="1" id="KW-1133">Transmembrane helix</keyword>
<dbReference type="Pfam" id="PF20580">
    <property type="entry name" value="DUF6784"/>
    <property type="match status" value="1"/>
</dbReference>
<dbReference type="Pfam" id="PF20581">
    <property type="entry name" value="DUF6785"/>
    <property type="match status" value="1"/>
</dbReference>
<accession>A0A382C9W1</accession>
<organism evidence="4">
    <name type="scientific">marine metagenome</name>
    <dbReference type="NCBI Taxonomy" id="408172"/>
    <lineage>
        <taxon>unclassified sequences</taxon>
        <taxon>metagenomes</taxon>
        <taxon>ecological metagenomes</taxon>
    </lineage>
</organism>
<feature type="domain" description="DUF6784" evidence="2">
    <location>
        <begin position="333"/>
        <end position="430"/>
    </location>
</feature>
<evidence type="ECO:0000259" key="3">
    <source>
        <dbReference type="Pfam" id="PF20581"/>
    </source>
</evidence>
<name>A0A382C9W1_9ZZZZ</name>
<feature type="domain" description="DUF6785" evidence="3">
    <location>
        <begin position="5"/>
        <end position="304"/>
    </location>
</feature>
<feature type="transmembrane region" description="Helical" evidence="1">
    <location>
        <begin position="65"/>
        <end position="91"/>
    </location>
</feature>
<sequence>MTSTETGLFRNRLMWACFIFSFGINVLNGLHFIWPVVPSVISGQQYDISRFFPQKPFSAIGWTPIAIYPFAIGIAFLMPLDLSFSCWCFYLLWKGQKIFGSMMGFAGLPVFPYADEQSFGAYLGLGLLAIWITRKHLWKVAINVISKHTDIEKSNETIGYRIAVSLVIISSFFLMGFCHFSGMSMWVIVIFFLLYFLLSISFTRIRAESGILFHDLHFMGPDSALTKILGTRSFSPSDLTMFSFLYFFNRAHTSNPMPYQLESFKIAERASIADKKFMIAMLLVIPFGSLASFWAYLHGVYQFGSNGSFGWGPFNRLQRWFVMPTQFDSVSTTFVTFGICVTMLLTFLRWRFLWWPLSPIGYAVSGSYTMNIFWLSFLIGWVLKRMLLKQGGLKTYRQMIPLFFGLILGEFTMGSFWSISSIIFQRPMYDFID</sequence>
<proteinExistence type="predicted"/>
<dbReference type="InterPro" id="IPR046711">
    <property type="entry name" value="DUF6784"/>
</dbReference>
<feature type="transmembrane region" description="Helical" evidence="1">
    <location>
        <begin position="403"/>
        <end position="424"/>
    </location>
</feature>
<keyword evidence="1" id="KW-0812">Transmembrane</keyword>
<feature type="transmembrane region" description="Helical" evidence="1">
    <location>
        <begin position="329"/>
        <end position="348"/>
    </location>
</feature>
<gene>
    <name evidence="4" type="ORF">METZ01_LOCUS175335</name>
</gene>
<feature type="transmembrane region" description="Helical" evidence="1">
    <location>
        <begin position="277"/>
        <end position="297"/>
    </location>
</feature>
<feature type="transmembrane region" description="Helical" evidence="1">
    <location>
        <begin position="12"/>
        <end position="34"/>
    </location>
</feature>
<protein>
    <submittedName>
        <fullName evidence="4">Uncharacterized protein</fullName>
    </submittedName>
</protein>
<feature type="transmembrane region" description="Helical" evidence="1">
    <location>
        <begin position="183"/>
        <end position="202"/>
    </location>
</feature>
<evidence type="ECO:0000313" key="4">
    <source>
        <dbReference type="EMBL" id="SVB22481.1"/>
    </source>
</evidence>
<feature type="transmembrane region" description="Helical" evidence="1">
    <location>
        <begin position="120"/>
        <end position="137"/>
    </location>
</feature>
<dbReference type="EMBL" id="UINC01033341">
    <property type="protein sequence ID" value="SVB22481.1"/>
    <property type="molecule type" value="Genomic_DNA"/>
</dbReference>
<dbReference type="InterPro" id="IPR046712">
    <property type="entry name" value="DUF6785"/>
</dbReference>